<accession>A0A218WGN1</accession>
<dbReference type="OrthoDB" id="418595at2759"/>
<feature type="transmembrane region" description="Helical" evidence="10">
    <location>
        <begin position="195"/>
        <end position="214"/>
    </location>
</feature>
<keyword evidence="8 10" id="KW-1133">Transmembrane helix</keyword>
<evidence type="ECO:0000313" key="13">
    <source>
        <dbReference type="Proteomes" id="UP000197138"/>
    </source>
</evidence>
<dbReference type="InterPro" id="IPR022764">
    <property type="entry name" value="Peptidase_S54_rhomboid_dom"/>
</dbReference>
<keyword evidence="6 10" id="KW-0378">Hydrolase</keyword>
<gene>
    <name evidence="15" type="primary">LOC116197955</name>
    <name evidence="12" type="ORF">CDL15_Pgr017880</name>
</gene>
<evidence type="ECO:0000256" key="3">
    <source>
        <dbReference type="ARBA" id="ARBA00009045"/>
    </source>
</evidence>
<feature type="transmembrane region" description="Helical" evidence="10">
    <location>
        <begin position="136"/>
        <end position="157"/>
    </location>
</feature>
<dbReference type="Gene3D" id="1.20.1540.10">
    <property type="entry name" value="Rhomboid-like"/>
    <property type="match status" value="1"/>
</dbReference>
<dbReference type="EMBL" id="MTKT01004293">
    <property type="protein sequence ID" value="OWM71997.1"/>
    <property type="molecule type" value="Genomic_DNA"/>
</dbReference>
<dbReference type="EC" id="3.4.21.105" evidence="10"/>
<dbReference type="Pfam" id="PF01694">
    <property type="entry name" value="Rhomboid"/>
    <property type="match status" value="1"/>
</dbReference>
<dbReference type="GO" id="GO:0004252">
    <property type="term" value="F:serine-type endopeptidase activity"/>
    <property type="evidence" value="ECO:0007669"/>
    <property type="project" value="InterPro"/>
</dbReference>
<comment type="catalytic activity">
    <reaction evidence="1 10">
        <text>Cleaves type-1 transmembrane domains using a catalytic dyad composed of serine and histidine that are contributed by different transmembrane domains.</text>
        <dbReference type="EC" id="3.4.21.105"/>
    </reaction>
</comment>
<evidence type="ECO:0000256" key="10">
    <source>
        <dbReference type="RuleBase" id="RU362115"/>
    </source>
</evidence>
<dbReference type="AlphaFoldDB" id="A0A218WGN1"/>
<protein>
    <recommendedName>
        <fullName evidence="10">RHOMBOID-like protein</fullName>
        <ecNumber evidence="10">3.4.21.105</ecNumber>
    </recommendedName>
</protein>
<feature type="transmembrane region" description="Helical" evidence="10">
    <location>
        <begin position="291"/>
        <end position="313"/>
    </location>
</feature>
<comment type="subcellular location">
    <subcellularLocation>
        <location evidence="2 10">Membrane</location>
        <topology evidence="2 10">Multi-pass membrane protein</topology>
    </subcellularLocation>
</comment>
<evidence type="ECO:0000256" key="2">
    <source>
        <dbReference type="ARBA" id="ARBA00004141"/>
    </source>
</evidence>
<evidence type="ECO:0000313" key="12">
    <source>
        <dbReference type="EMBL" id="OWM71997.1"/>
    </source>
</evidence>
<comment type="function">
    <text evidence="10">Serine protease involved in intramembrane proteolysis.</text>
</comment>
<name>A0A218WGN1_PUNGR</name>
<evidence type="ECO:0000313" key="15">
    <source>
        <dbReference type="RefSeq" id="XP_031384105.1"/>
    </source>
</evidence>
<evidence type="ECO:0000256" key="5">
    <source>
        <dbReference type="ARBA" id="ARBA00022692"/>
    </source>
</evidence>
<sequence>MSNHDPEAKVQSPPAAAATANNSPYPHVYPNYPYVYCKDSSDKRRTVWLVPMVVVAEIVFFVIVMFENNCPKNYDGGSIFAQRHRCVARFLGRLSFQPWKENPLLGPSTATLIKVGALHWWRVVHGGQAWRLFSAIWLHAGLIHLFVNLLSVIFIGIRLEQQFSFLRVGIIYVLSGFGGSVLTCIFLQGNASVGGSAPLFGLLGAMLAELLINCSIYTNKIAAVFTLAVVGAINAALGILPHVGNFSNIGGFAMGFFLGFILLIQPHYNWSERGHGTARNRIMSKNRPYQYILWLVALILLIGGLTIGLVMLFKGKDGNKHCSWCHYLICVPTSKWKCDA</sequence>
<dbReference type="RefSeq" id="XP_031384105.1">
    <property type="nucleotide sequence ID" value="XM_031528245.1"/>
</dbReference>
<evidence type="ECO:0000259" key="11">
    <source>
        <dbReference type="Pfam" id="PF01694"/>
    </source>
</evidence>
<keyword evidence="5 10" id="KW-0812">Transmembrane</keyword>
<proteinExistence type="inferred from homology"/>
<dbReference type="GeneID" id="116197955"/>
<reference evidence="14" key="3">
    <citation type="journal article" date="2020" name="Plant Biotechnol. J.">
        <title>The pomegranate (Punica granatum L.) draft genome dissects genetic divergence between soft- and hard-seeded cultivars.</title>
        <authorList>
            <person name="Luo X."/>
            <person name="Li H."/>
            <person name="Wu Z."/>
            <person name="Yao W."/>
            <person name="Zhao P."/>
            <person name="Cao D."/>
            <person name="Yu H."/>
            <person name="Li K."/>
            <person name="Poudel K."/>
            <person name="Zhao D."/>
            <person name="Zhang F."/>
            <person name="Xia X."/>
            <person name="Chen L."/>
            <person name="Wang Q."/>
            <person name="Jing D."/>
            <person name="Cao S."/>
        </authorList>
    </citation>
    <scope>NUCLEOTIDE SEQUENCE [LARGE SCALE GENOMIC DNA]</scope>
</reference>
<evidence type="ECO:0000256" key="8">
    <source>
        <dbReference type="ARBA" id="ARBA00022989"/>
    </source>
</evidence>
<feature type="transmembrane region" description="Helical" evidence="10">
    <location>
        <begin position="249"/>
        <end position="270"/>
    </location>
</feature>
<keyword evidence="14" id="KW-1185">Reference proteome</keyword>
<dbReference type="InterPro" id="IPR035952">
    <property type="entry name" value="Rhomboid-like_sf"/>
</dbReference>
<evidence type="ECO:0000256" key="9">
    <source>
        <dbReference type="ARBA" id="ARBA00023136"/>
    </source>
</evidence>
<evidence type="ECO:0000256" key="1">
    <source>
        <dbReference type="ARBA" id="ARBA00000156"/>
    </source>
</evidence>
<dbReference type="PANTHER" id="PTHR22936:SF69">
    <property type="entry name" value="RHOMBOID-LIKE PROTEIN"/>
    <property type="match status" value="1"/>
</dbReference>
<evidence type="ECO:0000256" key="6">
    <source>
        <dbReference type="ARBA" id="ARBA00022801"/>
    </source>
</evidence>
<dbReference type="GO" id="GO:0006508">
    <property type="term" value="P:proteolysis"/>
    <property type="evidence" value="ECO:0007669"/>
    <property type="project" value="UniProtKB-KW"/>
</dbReference>
<feature type="transmembrane region" description="Helical" evidence="10">
    <location>
        <begin position="47"/>
        <end position="66"/>
    </location>
</feature>
<keyword evidence="4 10" id="KW-0645">Protease</keyword>
<feature type="transmembrane region" description="Helical" evidence="10">
    <location>
        <begin position="169"/>
        <end position="189"/>
    </location>
</feature>
<organism evidence="12 13">
    <name type="scientific">Punica granatum</name>
    <name type="common">Pomegranate</name>
    <dbReference type="NCBI Taxonomy" id="22663"/>
    <lineage>
        <taxon>Eukaryota</taxon>
        <taxon>Viridiplantae</taxon>
        <taxon>Streptophyta</taxon>
        <taxon>Embryophyta</taxon>
        <taxon>Tracheophyta</taxon>
        <taxon>Spermatophyta</taxon>
        <taxon>Magnoliopsida</taxon>
        <taxon>eudicotyledons</taxon>
        <taxon>Gunneridae</taxon>
        <taxon>Pentapetalae</taxon>
        <taxon>rosids</taxon>
        <taxon>malvids</taxon>
        <taxon>Myrtales</taxon>
        <taxon>Lythraceae</taxon>
        <taxon>Punica</taxon>
    </lineage>
</organism>
<evidence type="ECO:0000256" key="7">
    <source>
        <dbReference type="ARBA" id="ARBA00022825"/>
    </source>
</evidence>
<reference evidence="15" key="4">
    <citation type="submission" date="2025-04" db="UniProtKB">
        <authorList>
            <consortium name="RefSeq"/>
        </authorList>
    </citation>
    <scope>IDENTIFICATION</scope>
    <source>
        <tissue evidence="15">Leaf</tissue>
    </source>
</reference>
<dbReference type="Proteomes" id="UP000515151">
    <property type="component" value="Chromosome 1"/>
</dbReference>
<dbReference type="GO" id="GO:0016020">
    <property type="term" value="C:membrane"/>
    <property type="evidence" value="ECO:0007669"/>
    <property type="project" value="UniProtKB-SubCell"/>
</dbReference>
<feature type="domain" description="Peptidase S54 rhomboid" evidence="11">
    <location>
        <begin position="127"/>
        <end position="263"/>
    </location>
</feature>
<dbReference type="InterPro" id="IPR002610">
    <property type="entry name" value="Peptidase_S54_rhomboid-like"/>
</dbReference>
<evidence type="ECO:0000256" key="4">
    <source>
        <dbReference type="ARBA" id="ARBA00022670"/>
    </source>
</evidence>
<reference evidence="12" key="2">
    <citation type="submission" date="2017-06" db="EMBL/GenBank/DDBJ databases">
        <title>The pomegranate genome and the genomics of punicalagin biosynthesis.</title>
        <authorList>
            <person name="Xu C."/>
        </authorList>
    </citation>
    <scope>NUCLEOTIDE SEQUENCE [LARGE SCALE GENOMIC DNA]</scope>
    <source>
        <tissue evidence="12">Fresh leaf</tissue>
    </source>
</reference>
<dbReference type="PANTHER" id="PTHR22936">
    <property type="entry name" value="RHOMBOID-RELATED"/>
    <property type="match status" value="1"/>
</dbReference>
<reference evidence="13" key="1">
    <citation type="journal article" date="2017" name="Plant J.">
        <title>The pomegranate (Punica granatum L.) genome and the genomics of punicalagin biosynthesis.</title>
        <authorList>
            <person name="Qin G."/>
            <person name="Xu C."/>
            <person name="Ming R."/>
            <person name="Tang H."/>
            <person name="Guyot R."/>
            <person name="Kramer E.M."/>
            <person name="Hu Y."/>
            <person name="Yi X."/>
            <person name="Qi Y."/>
            <person name="Xu X."/>
            <person name="Gao Z."/>
            <person name="Pan H."/>
            <person name="Jian J."/>
            <person name="Tian Y."/>
            <person name="Yue Z."/>
            <person name="Xu Y."/>
        </authorList>
    </citation>
    <scope>NUCLEOTIDE SEQUENCE [LARGE SCALE GENOMIC DNA]</scope>
    <source>
        <strain evidence="13">cv. Dabenzi</strain>
    </source>
</reference>
<dbReference type="SUPFAM" id="SSF144091">
    <property type="entry name" value="Rhomboid-like"/>
    <property type="match status" value="1"/>
</dbReference>
<comment type="similarity">
    <text evidence="3 10">Belongs to the peptidase S54 family.</text>
</comment>
<feature type="transmembrane region" description="Helical" evidence="10">
    <location>
        <begin position="221"/>
        <end position="243"/>
    </location>
</feature>
<keyword evidence="9 10" id="KW-0472">Membrane</keyword>
<dbReference type="Proteomes" id="UP000197138">
    <property type="component" value="Unassembled WGS sequence"/>
</dbReference>
<evidence type="ECO:0000313" key="14">
    <source>
        <dbReference type="Proteomes" id="UP000515151"/>
    </source>
</evidence>
<keyword evidence="7 10" id="KW-0720">Serine protease</keyword>